<comment type="caution">
    <text evidence="3">The sequence shown here is derived from an EMBL/GenBank/DDBJ whole genome shotgun (WGS) entry which is preliminary data.</text>
</comment>
<sequence length="507" mass="54702">MPRAVFRSRGQHVSLPNLSRPDNHQGGDAAVHSPAPSTWQPLVRRLHFYAGVFIAPFLVVAAITGGLYAIAPSVEQVVYRDQLHTDSTGDTRPVAEQVDAAVRLRPDLTLSAVRPSTETGDTTRVLFDDPALGASKRLAVFIDPVTLESTGELVSYGSSASLPLRTWLSELHRNLHLGEPGRIYSELAASWLWVIALGGLVLWITAFRARRRRRLAELVTVDRSATGRNRTRNRHGVIGVWIAVGLVFLSATGLTWSKYAGENVSELRTALSWTTPGVDTALSATPSAPDGHGDHGGHGDGDRSGHMPDLPSASGESVTQLDRVLDTARRAGVDGKVEVTVPATPDTAFTVAQTRQPWQFGQDSVAVNGATGGVVDVSRFADWPLAAKLTTWGIALHMAILFGWVSQLALLLLAMALVVLIVRGYQMWWQRRPRRSGALAVGRPPARGALRRAPVPAAIAVCVVAVVVGWFVPLLGLSLLAFLAVDVALGIRERQRRSRAESNRLLN</sequence>
<dbReference type="STRING" id="417102.CA982_11895"/>
<evidence type="ECO:0000313" key="4">
    <source>
        <dbReference type="Proteomes" id="UP000194632"/>
    </source>
</evidence>
<dbReference type="EMBL" id="NGFO01000012">
    <property type="protein sequence ID" value="OUC78475.1"/>
    <property type="molecule type" value="Genomic_DNA"/>
</dbReference>
<dbReference type="AlphaFoldDB" id="A0A243QA05"/>
<dbReference type="Pfam" id="PF03929">
    <property type="entry name" value="PepSY_TM"/>
    <property type="match status" value="1"/>
</dbReference>
<feature type="transmembrane region" description="Helical" evidence="2">
    <location>
        <begin position="394"/>
        <end position="422"/>
    </location>
</feature>
<dbReference type="Proteomes" id="UP000194632">
    <property type="component" value="Unassembled WGS sequence"/>
</dbReference>
<accession>A0A243QA05</accession>
<gene>
    <name evidence="3" type="ORF">CA982_11895</name>
</gene>
<feature type="transmembrane region" description="Helical" evidence="2">
    <location>
        <begin position="449"/>
        <end position="468"/>
    </location>
</feature>
<feature type="compositionally biased region" description="Basic and acidic residues" evidence="1">
    <location>
        <begin position="291"/>
        <end position="306"/>
    </location>
</feature>
<evidence type="ECO:0000256" key="1">
    <source>
        <dbReference type="SAM" id="MobiDB-lite"/>
    </source>
</evidence>
<organism evidence="3 4">
    <name type="scientific">Gordonia lacunae</name>
    <dbReference type="NCBI Taxonomy" id="417102"/>
    <lineage>
        <taxon>Bacteria</taxon>
        <taxon>Bacillati</taxon>
        <taxon>Actinomycetota</taxon>
        <taxon>Actinomycetes</taxon>
        <taxon>Mycobacteriales</taxon>
        <taxon>Gordoniaceae</taxon>
        <taxon>Gordonia</taxon>
    </lineage>
</organism>
<feature type="region of interest" description="Disordered" evidence="1">
    <location>
        <begin position="278"/>
        <end position="318"/>
    </location>
</feature>
<evidence type="ECO:0000313" key="3">
    <source>
        <dbReference type="EMBL" id="OUC78475.1"/>
    </source>
</evidence>
<dbReference type="OrthoDB" id="9791166at2"/>
<feature type="transmembrane region" description="Helical" evidence="2">
    <location>
        <begin position="237"/>
        <end position="256"/>
    </location>
</feature>
<reference evidence="3 4" key="1">
    <citation type="submission" date="2017-05" db="EMBL/GenBank/DDBJ databases">
        <title>Biotechnological potential of actinobacteria isolated from South African environments.</title>
        <authorList>
            <person name="Le Roes-Hill M."/>
            <person name="Prins A."/>
            <person name="Durrell K.A."/>
        </authorList>
    </citation>
    <scope>NUCLEOTIDE SEQUENCE [LARGE SCALE GENOMIC DNA]</scope>
    <source>
        <strain evidence="3">BS2</strain>
    </source>
</reference>
<keyword evidence="2" id="KW-0812">Transmembrane</keyword>
<proteinExistence type="predicted"/>
<dbReference type="PANTHER" id="PTHR34219:SF1">
    <property type="entry name" value="PEPSY DOMAIN-CONTAINING PROTEIN"/>
    <property type="match status" value="1"/>
</dbReference>
<keyword evidence="4" id="KW-1185">Reference proteome</keyword>
<feature type="transmembrane region" description="Helical" evidence="2">
    <location>
        <begin position="48"/>
        <end position="71"/>
    </location>
</feature>
<feature type="region of interest" description="Disordered" evidence="1">
    <location>
        <begin position="1"/>
        <end position="34"/>
    </location>
</feature>
<keyword evidence="2" id="KW-0472">Membrane</keyword>
<dbReference type="InterPro" id="IPR005625">
    <property type="entry name" value="PepSY-ass_TM"/>
</dbReference>
<evidence type="ECO:0000256" key="2">
    <source>
        <dbReference type="SAM" id="Phobius"/>
    </source>
</evidence>
<keyword evidence="2" id="KW-1133">Transmembrane helix</keyword>
<feature type="transmembrane region" description="Helical" evidence="2">
    <location>
        <begin position="188"/>
        <end position="207"/>
    </location>
</feature>
<protein>
    <submittedName>
        <fullName evidence="3">Peptidase</fullName>
    </submittedName>
</protein>
<dbReference type="PANTHER" id="PTHR34219">
    <property type="entry name" value="IRON-REGULATED INNER MEMBRANE PROTEIN-RELATED"/>
    <property type="match status" value="1"/>
</dbReference>
<name>A0A243QA05_9ACTN</name>